<dbReference type="EMBL" id="CXPG01000022">
    <property type="protein sequence ID" value="CTQ34485.1"/>
    <property type="molecule type" value="Genomic_DNA"/>
</dbReference>
<feature type="transmembrane region" description="Helical" evidence="1">
    <location>
        <begin position="139"/>
        <end position="157"/>
    </location>
</feature>
<evidence type="ECO:0000313" key="4">
    <source>
        <dbReference type="Proteomes" id="UP000048908"/>
    </source>
</evidence>
<evidence type="ECO:0000259" key="2">
    <source>
        <dbReference type="Pfam" id="PF07786"/>
    </source>
</evidence>
<name>A0A0M6XWL4_9RHOB</name>
<dbReference type="InterPro" id="IPR012429">
    <property type="entry name" value="HGSNAT_cat"/>
</dbReference>
<feature type="domain" description="Heparan-alpha-glucosaminide N-acetyltransferase catalytic" evidence="2">
    <location>
        <begin position="39"/>
        <end position="259"/>
    </location>
</feature>
<sequence>MRLGLLRQNDMTRRSNELSAGARASSVREAAVRSSALPRLDVVDVVRGIAIAGVVLFHLVWDLAFLGVIPAWIASHPWWLLFGRTLAGTFMALVGVSLVLASTGGFRRRAFLRRLAVLFAAALAITLVTRAAFPETFVYYGILHAIAVASLVGALALRLPTAAIALLGLVAYALGFVWTSSAFDSRWLAWTGFAVAPPPSNDFVPVFPWIGLTLLGMASTRLALVQGWALRARPMDGRAARWMAWLGRHSLAIYLVHQPILLGVLIPLVGIIQ</sequence>
<proteinExistence type="predicted"/>
<feature type="transmembrane region" description="Helical" evidence="1">
    <location>
        <begin position="203"/>
        <end position="230"/>
    </location>
</feature>
<evidence type="ECO:0000313" key="3">
    <source>
        <dbReference type="EMBL" id="CTQ34485.1"/>
    </source>
</evidence>
<feature type="transmembrane region" description="Helical" evidence="1">
    <location>
        <begin position="251"/>
        <end position="272"/>
    </location>
</feature>
<reference evidence="3 4" key="1">
    <citation type="submission" date="2015-07" db="EMBL/GenBank/DDBJ databases">
        <authorList>
            <person name="Noorani M."/>
        </authorList>
    </citation>
    <scope>NUCLEOTIDE SEQUENCE [LARGE SCALE GENOMIC DNA]</scope>
    <source>
        <strain evidence="3 4">CECT 5088</strain>
    </source>
</reference>
<keyword evidence="1" id="KW-1133">Transmembrane helix</keyword>
<feature type="transmembrane region" description="Helical" evidence="1">
    <location>
        <begin position="115"/>
        <end position="133"/>
    </location>
</feature>
<keyword evidence="1" id="KW-0812">Transmembrane</keyword>
<dbReference type="Pfam" id="PF07786">
    <property type="entry name" value="HGSNAT_cat"/>
    <property type="match status" value="1"/>
</dbReference>
<dbReference type="AlphaFoldDB" id="A0A0M6XWL4"/>
<gene>
    <name evidence="3" type="ORF">JAN5088_03281</name>
</gene>
<feature type="transmembrane region" description="Helical" evidence="1">
    <location>
        <begin position="49"/>
        <end position="73"/>
    </location>
</feature>
<protein>
    <submittedName>
        <fullName evidence="3">Putative membrane protein</fullName>
    </submittedName>
</protein>
<accession>A0A0M6XWL4</accession>
<evidence type="ECO:0000256" key="1">
    <source>
        <dbReference type="SAM" id="Phobius"/>
    </source>
</evidence>
<feature type="transmembrane region" description="Helical" evidence="1">
    <location>
        <begin position="164"/>
        <end position="183"/>
    </location>
</feature>
<feature type="transmembrane region" description="Helical" evidence="1">
    <location>
        <begin position="79"/>
        <end position="103"/>
    </location>
</feature>
<keyword evidence="1" id="KW-0472">Membrane</keyword>
<keyword evidence="4" id="KW-1185">Reference proteome</keyword>
<dbReference type="Proteomes" id="UP000048908">
    <property type="component" value="Unassembled WGS sequence"/>
</dbReference>
<organism evidence="3 4">
    <name type="scientific">Jannaschia rubra</name>
    <dbReference type="NCBI Taxonomy" id="282197"/>
    <lineage>
        <taxon>Bacteria</taxon>
        <taxon>Pseudomonadati</taxon>
        <taxon>Pseudomonadota</taxon>
        <taxon>Alphaproteobacteria</taxon>
        <taxon>Rhodobacterales</taxon>
        <taxon>Roseobacteraceae</taxon>
        <taxon>Jannaschia</taxon>
    </lineage>
</organism>